<proteinExistence type="predicted"/>
<name>F3QGN9_9BURK</name>
<comment type="caution">
    <text evidence="1">The sequence shown here is derived from an EMBL/GenBank/DDBJ whole genome shotgun (WGS) entry which is preliminary data.</text>
</comment>
<dbReference type="EMBL" id="AFBP01000002">
    <property type="protein sequence ID" value="EGG57986.1"/>
    <property type="molecule type" value="Genomic_DNA"/>
</dbReference>
<organism evidence="1 2">
    <name type="scientific">Parasutterella excrementihominis YIT 11859</name>
    <dbReference type="NCBI Taxonomy" id="762966"/>
    <lineage>
        <taxon>Bacteria</taxon>
        <taxon>Pseudomonadati</taxon>
        <taxon>Pseudomonadota</taxon>
        <taxon>Betaproteobacteria</taxon>
        <taxon>Burkholderiales</taxon>
        <taxon>Sutterellaceae</taxon>
        <taxon>Parasutterella</taxon>
    </lineage>
</organism>
<dbReference type="HOGENOM" id="CLU_3314001_0_0_4"/>
<accession>F3QGN9</accession>
<dbReference type="Proteomes" id="UP000005156">
    <property type="component" value="Unassembled WGS sequence"/>
</dbReference>
<gene>
    <name evidence="1" type="ORF">HMPREF9439_00078</name>
</gene>
<dbReference type="AlphaFoldDB" id="F3QGN9"/>
<protein>
    <submittedName>
        <fullName evidence="1">Uncharacterized protein</fullName>
    </submittedName>
</protein>
<evidence type="ECO:0000313" key="2">
    <source>
        <dbReference type="Proteomes" id="UP000005156"/>
    </source>
</evidence>
<reference evidence="1 2" key="1">
    <citation type="submission" date="2011-02" db="EMBL/GenBank/DDBJ databases">
        <authorList>
            <person name="Weinstock G."/>
            <person name="Sodergren E."/>
            <person name="Clifton S."/>
            <person name="Fulton L."/>
            <person name="Fulton B."/>
            <person name="Courtney L."/>
            <person name="Fronick C."/>
            <person name="Harrison M."/>
            <person name="Strong C."/>
            <person name="Farmer C."/>
            <person name="Delahaunty K."/>
            <person name="Markovic C."/>
            <person name="Hall O."/>
            <person name="Minx P."/>
            <person name="Tomlinson C."/>
            <person name="Mitreva M."/>
            <person name="Hou S."/>
            <person name="Chen J."/>
            <person name="Wollam A."/>
            <person name="Pepin K.H."/>
            <person name="Johnson M."/>
            <person name="Bhonagiri V."/>
            <person name="Zhang X."/>
            <person name="Suruliraj S."/>
            <person name="Warren W."/>
            <person name="Chinwalla A."/>
            <person name="Mardis E.R."/>
            <person name="Wilson R.K."/>
        </authorList>
    </citation>
    <scope>NUCLEOTIDE SEQUENCE [LARGE SCALE GENOMIC DNA]</scope>
    <source>
        <strain evidence="1 2">YIT 11859</strain>
    </source>
</reference>
<evidence type="ECO:0000313" key="1">
    <source>
        <dbReference type="EMBL" id="EGG57986.1"/>
    </source>
</evidence>
<keyword evidence="2" id="KW-1185">Reference proteome</keyword>
<sequence length="39" mass="4327">MIATFLPVDLYKAEITPLIGESTKIAALKNFFESDLINV</sequence>